<name>A0ACD1IKW3_9EURO</name>
<dbReference type="EMBL" id="KZ824544">
    <property type="protein sequence ID" value="RAK90417.1"/>
    <property type="molecule type" value="Genomic_DNA"/>
</dbReference>
<keyword evidence="2" id="KW-1185">Reference proteome</keyword>
<proteinExistence type="predicted"/>
<gene>
    <name evidence="1" type="ORF">BO79DRAFT_253201</name>
</gene>
<evidence type="ECO:0000313" key="1">
    <source>
        <dbReference type="EMBL" id="RAK90417.1"/>
    </source>
</evidence>
<reference evidence="1" key="1">
    <citation type="submission" date="2018-02" db="EMBL/GenBank/DDBJ databases">
        <title>The genomes of Aspergillus section Nigri reveals drivers in fungal speciation.</title>
        <authorList>
            <consortium name="DOE Joint Genome Institute"/>
            <person name="Vesth T.C."/>
            <person name="Nybo J."/>
            <person name="Theobald S."/>
            <person name="Brandl J."/>
            <person name="Frisvad J.C."/>
            <person name="Nielsen K.F."/>
            <person name="Lyhne E.K."/>
            <person name="Kogle M.E."/>
            <person name="Kuo A."/>
            <person name="Riley R."/>
            <person name="Clum A."/>
            <person name="Nolan M."/>
            <person name="Lipzen A."/>
            <person name="Salamov A."/>
            <person name="Henrissat B."/>
            <person name="Wiebenga A."/>
            <person name="De vries R.P."/>
            <person name="Grigoriev I.V."/>
            <person name="Mortensen U.H."/>
            <person name="Andersen M.R."/>
            <person name="Baker S.E."/>
        </authorList>
    </citation>
    <scope>NUCLEOTIDE SEQUENCE</scope>
    <source>
        <strain evidence="1">CBS 115574</strain>
    </source>
</reference>
<organism evidence="1 2">
    <name type="scientific">Aspergillus costaricaensis CBS 115574</name>
    <dbReference type="NCBI Taxonomy" id="1448317"/>
    <lineage>
        <taxon>Eukaryota</taxon>
        <taxon>Fungi</taxon>
        <taxon>Dikarya</taxon>
        <taxon>Ascomycota</taxon>
        <taxon>Pezizomycotina</taxon>
        <taxon>Eurotiomycetes</taxon>
        <taxon>Eurotiomycetidae</taxon>
        <taxon>Eurotiales</taxon>
        <taxon>Aspergillaceae</taxon>
        <taxon>Aspergillus</taxon>
        <taxon>Aspergillus subgen. Circumdati</taxon>
    </lineage>
</organism>
<evidence type="ECO:0000313" key="2">
    <source>
        <dbReference type="Proteomes" id="UP000249748"/>
    </source>
</evidence>
<sequence>MPGVTSATMKPETQSTTIQGEQSDDDNPLDELLHAAQIDADDKDSGQHALTLRMWVIGTIFAIIGCGLNTLFTLRSPSISIAASTAQLLAYPAGRLWDKAVPSRTFPIFGKRFSLNPHPFSPKEHCLIYIMVNITYFTRMTADLLVEQKRFFGLDSGWGYQLLMILSLFLIGFAFAGLTRSVLVEPRKIIWPGVLSATALMSVLHNRKMSPEESDTSNRPESDSQRPRRMSGFAFFCLIFAVSFCWYWLPDFIFPALSYFSFVCWIKPGSTVINQVFGVSSGMGLLPFTFDWSQVAYVASPLLVPSWAIINIAVALVIWVYIVAPACYYSNVWNTAYLPFQSSSIFDNTGNVYNVSRIISDGCFDVDVSKYESYSPVYMPMTYALNTFALAIATLASLISWTALEHRSSIATVLRESTRLRLFSKRNTRPNQGASDTGDVPAWWYLICLALGITLAIFAIEYWSIELRWYGVLLAFAVGGIFFFPITLLYANANMKVGIEVFCRIIAGFVWEGRVVANTWFVGLGYTTILDGLSFAQDMKLCLYYHIPPFEVFLVQWTGMLIGTIGQVGIVNWALDNIKDICTSNAINGFTCPFSQTNFNTSIIWGGIGPRRFFSPKSGYRSLFYLLIIGGLLPVIMHVLKRKYPCSFWKHVSVPLLLGGLNYIPPATGMNYGSWAIVGIFFGVFLRRRHNGWWRRYNFILSSSLESSVSFGGMIIFFAVYYSGVSGKLKWWGTEVYKDTCD</sequence>
<dbReference type="Proteomes" id="UP000249748">
    <property type="component" value="Unassembled WGS sequence"/>
</dbReference>
<protein>
    <submittedName>
        <fullName evidence="1">OPT superfamily oligopeptide transporter</fullName>
    </submittedName>
</protein>
<accession>A0ACD1IKW3</accession>